<proteinExistence type="inferred from homology"/>
<dbReference type="SUPFAM" id="SSF53474">
    <property type="entry name" value="alpha/beta-Hydrolases"/>
    <property type="match status" value="1"/>
</dbReference>
<feature type="signal peptide" evidence="7">
    <location>
        <begin position="1"/>
        <end position="20"/>
    </location>
</feature>
<dbReference type="GO" id="GO:0006508">
    <property type="term" value="P:proteolysis"/>
    <property type="evidence" value="ECO:0007669"/>
    <property type="project" value="UniProtKB-KW"/>
</dbReference>
<evidence type="ECO:0000256" key="1">
    <source>
        <dbReference type="ARBA" id="ARBA00009431"/>
    </source>
</evidence>
<keyword evidence="4 7" id="KW-0732">Signal</keyword>
<protein>
    <recommendedName>
        <fullName evidence="7">Carboxypeptidase</fullName>
        <ecNumber evidence="7">3.4.16.-</ecNumber>
    </recommendedName>
</protein>
<keyword evidence="2 7" id="KW-0121">Carboxypeptidase</keyword>
<accession>A0A1B6E0M9</accession>
<feature type="non-terminal residue" evidence="8">
    <location>
        <position position="440"/>
    </location>
</feature>
<sequence>MTLIYYIIFIFLSIFHKQLCLELTSTINDFNDPLILTPLIKKGNISYAQNAAKVKPLMGDINSYAGFFTVDKRYNSNLFFWFFPTANKNKNSPLILWLNGGPGVTSIMVGLFEGHGPYYLAENGTLIYRKHNWVSDHSVIYIDNPVGTGFSFSDPEGISRTQADVAKNLYAGLVQFFELFPEYRSNSFFVAGESYAGKYVPALCYEIHMKNSKAEFKINLIGLAIASGYSDPKHMIEGIGEYYYQMGFIDQNEKVFYNNFSKIICDLIDKKLWLSAKNKMTELHFKFLDLSGFSSFYNILKYEHYSPFEKLDKFMQKDVVKKSLHVGNKTFTSYSNDVMIAMSENVMISVKPMLEILLENYRVLYYYGQLDLITSYPLAVNVFNNLNWSGSGEYKNATRKKWFVKNTLAGYSKTVKNFTEVLVRNAGHLISSDQPIRALE</sequence>
<dbReference type="InterPro" id="IPR029058">
    <property type="entry name" value="AB_hydrolase_fold"/>
</dbReference>
<dbReference type="PRINTS" id="PR00724">
    <property type="entry name" value="CRBOXYPTASEC"/>
</dbReference>
<keyword evidence="6" id="KW-0325">Glycoprotein</keyword>
<dbReference type="AlphaFoldDB" id="A0A1B6E0M9"/>
<name>A0A1B6E0M9_9HEMI</name>
<evidence type="ECO:0000313" key="8">
    <source>
        <dbReference type="EMBL" id="JAS31470.1"/>
    </source>
</evidence>
<dbReference type="InterPro" id="IPR001563">
    <property type="entry name" value="Peptidase_S10"/>
</dbReference>
<evidence type="ECO:0000256" key="6">
    <source>
        <dbReference type="ARBA" id="ARBA00023180"/>
    </source>
</evidence>
<dbReference type="PANTHER" id="PTHR11802">
    <property type="entry name" value="SERINE PROTEASE FAMILY S10 SERINE CARBOXYPEPTIDASE"/>
    <property type="match status" value="1"/>
</dbReference>
<dbReference type="InterPro" id="IPR018202">
    <property type="entry name" value="Ser_caboxypep_ser_AS"/>
</dbReference>
<dbReference type="Pfam" id="PF00450">
    <property type="entry name" value="Peptidase_S10"/>
    <property type="match status" value="1"/>
</dbReference>
<dbReference type="EMBL" id="GEDC01005828">
    <property type="protein sequence ID" value="JAS31470.1"/>
    <property type="molecule type" value="Transcribed_RNA"/>
</dbReference>
<gene>
    <name evidence="8" type="ORF">g.5438</name>
</gene>
<reference evidence="8" key="1">
    <citation type="submission" date="2015-12" db="EMBL/GenBank/DDBJ databases">
        <title>De novo transcriptome assembly of four potential Pierce s Disease insect vectors from Arizona vineyards.</title>
        <authorList>
            <person name="Tassone E.E."/>
        </authorList>
    </citation>
    <scope>NUCLEOTIDE SEQUENCE</scope>
</reference>
<evidence type="ECO:0000256" key="4">
    <source>
        <dbReference type="ARBA" id="ARBA00022729"/>
    </source>
</evidence>
<dbReference type="PROSITE" id="PS00131">
    <property type="entry name" value="CARBOXYPEPT_SER_SER"/>
    <property type="match status" value="1"/>
</dbReference>
<comment type="similarity">
    <text evidence="1 7">Belongs to the peptidase S10 family.</text>
</comment>
<keyword evidence="3 7" id="KW-0645">Protease</keyword>
<evidence type="ECO:0000256" key="5">
    <source>
        <dbReference type="ARBA" id="ARBA00022801"/>
    </source>
</evidence>
<organism evidence="8">
    <name type="scientific">Clastoptera arizonana</name>
    <name type="common">Arizona spittle bug</name>
    <dbReference type="NCBI Taxonomy" id="38151"/>
    <lineage>
        <taxon>Eukaryota</taxon>
        <taxon>Metazoa</taxon>
        <taxon>Ecdysozoa</taxon>
        <taxon>Arthropoda</taxon>
        <taxon>Hexapoda</taxon>
        <taxon>Insecta</taxon>
        <taxon>Pterygota</taxon>
        <taxon>Neoptera</taxon>
        <taxon>Paraneoptera</taxon>
        <taxon>Hemiptera</taxon>
        <taxon>Auchenorrhyncha</taxon>
        <taxon>Cercopoidea</taxon>
        <taxon>Clastopteridae</taxon>
        <taxon>Clastoptera</taxon>
    </lineage>
</organism>
<evidence type="ECO:0000256" key="3">
    <source>
        <dbReference type="ARBA" id="ARBA00022670"/>
    </source>
</evidence>
<feature type="chain" id="PRO_5008447181" description="Carboxypeptidase" evidence="7">
    <location>
        <begin position="21"/>
        <end position="440"/>
    </location>
</feature>
<evidence type="ECO:0000256" key="7">
    <source>
        <dbReference type="RuleBase" id="RU361156"/>
    </source>
</evidence>
<keyword evidence="5 7" id="KW-0378">Hydrolase</keyword>
<dbReference type="EC" id="3.4.16.-" evidence="7"/>
<dbReference type="GO" id="GO:0004185">
    <property type="term" value="F:serine-type carboxypeptidase activity"/>
    <property type="evidence" value="ECO:0007669"/>
    <property type="project" value="UniProtKB-UniRule"/>
</dbReference>
<dbReference type="PANTHER" id="PTHR11802:SF472">
    <property type="entry name" value="SERINE CARBOXYPEPTIDASE CPVL-RELATED"/>
    <property type="match status" value="1"/>
</dbReference>
<evidence type="ECO:0000256" key="2">
    <source>
        <dbReference type="ARBA" id="ARBA00022645"/>
    </source>
</evidence>
<dbReference type="Gene3D" id="3.40.50.1820">
    <property type="entry name" value="alpha/beta hydrolase"/>
    <property type="match status" value="1"/>
</dbReference>